<feature type="compositionally biased region" description="Basic and acidic residues" evidence="1">
    <location>
        <begin position="714"/>
        <end position="724"/>
    </location>
</feature>
<evidence type="ECO:0008006" key="4">
    <source>
        <dbReference type="Google" id="ProtNLM"/>
    </source>
</evidence>
<organism evidence="2 3">
    <name type="scientific">Fasciola gigantica</name>
    <name type="common">Giant liver fluke</name>
    <dbReference type="NCBI Taxonomy" id="46835"/>
    <lineage>
        <taxon>Eukaryota</taxon>
        <taxon>Metazoa</taxon>
        <taxon>Spiralia</taxon>
        <taxon>Lophotrochozoa</taxon>
        <taxon>Platyhelminthes</taxon>
        <taxon>Trematoda</taxon>
        <taxon>Digenea</taxon>
        <taxon>Plagiorchiida</taxon>
        <taxon>Echinostomata</taxon>
        <taxon>Echinostomatoidea</taxon>
        <taxon>Fasciolidae</taxon>
        <taxon>Fasciola</taxon>
    </lineage>
</organism>
<dbReference type="Proteomes" id="UP000316759">
    <property type="component" value="Unassembled WGS sequence"/>
</dbReference>
<evidence type="ECO:0000313" key="2">
    <source>
        <dbReference type="EMBL" id="TPP62836.1"/>
    </source>
</evidence>
<evidence type="ECO:0000256" key="1">
    <source>
        <dbReference type="SAM" id="MobiDB-lite"/>
    </source>
</evidence>
<protein>
    <recommendedName>
        <fullName evidence="4">Tubulin polyglutamylase TTLL5</fullName>
    </recommendedName>
</protein>
<feature type="region of interest" description="Disordered" evidence="1">
    <location>
        <begin position="149"/>
        <end position="175"/>
    </location>
</feature>
<feature type="compositionally biased region" description="Low complexity" evidence="1">
    <location>
        <begin position="606"/>
        <end position="627"/>
    </location>
</feature>
<dbReference type="AlphaFoldDB" id="A0A504YRM6"/>
<accession>A0A504YRM6</accession>
<feature type="region of interest" description="Disordered" evidence="1">
    <location>
        <begin position="365"/>
        <end position="391"/>
    </location>
</feature>
<evidence type="ECO:0000313" key="3">
    <source>
        <dbReference type="Proteomes" id="UP000316759"/>
    </source>
</evidence>
<feature type="region of interest" description="Disordered" evidence="1">
    <location>
        <begin position="949"/>
        <end position="996"/>
    </location>
</feature>
<feature type="compositionally biased region" description="Basic and acidic residues" evidence="1">
    <location>
        <begin position="365"/>
        <end position="376"/>
    </location>
</feature>
<feature type="compositionally biased region" description="Polar residues" evidence="1">
    <location>
        <begin position="655"/>
        <end position="669"/>
    </location>
</feature>
<dbReference type="EMBL" id="SUNJ01006399">
    <property type="protein sequence ID" value="TPP62836.1"/>
    <property type="molecule type" value="Genomic_DNA"/>
</dbReference>
<dbReference type="OrthoDB" id="2016263at2759"/>
<feature type="compositionally biased region" description="Basic residues" evidence="1">
    <location>
        <begin position="801"/>
        <end position="812"/>
    </location>
</feature>
<dbReference type="STRING" id="46835.A0A504YRM6"/>
<feature type="non-terminal residue" evidence="2">
    <location>
        <position position="1"/>
    </location>
</feature>
<feature type="compositionally biased region" description="Low complexity" evidence="1">
    <location>
        <begin position="772"/>
        <end position="782"/>
    </location>
</feature>
<proteinExistence type="predicted"/>
<feature type="compositionally biased region" description="Basic and acidic residues" evidence="1">
    <location>
        <begin position="686"/>
        <end position="698"/>
    </location>
</feature>
<sequence>DVRPSDHFGHQTVRSNGCCCTSDGFAIGLAGVASSHLLPKGVSIEETRLMRRLQEEAARAGGWIRLIPNPEVWEQYASIWPNDNIPWYLSSDRRYYCTSIDGSRTSLAETGHSEMRRFPANSLLTSAFMASLAAYTLHGLVATVYSHEASDNSDDDSSSDSDSWSQSSSHFDATGNENRKIRIPCAAQLRFLHPNSATIDVDLIAYLQQTTDQNESNNCQTTCILNPPVPSRSTVTRSRLPLHNMPERQMQKCLNSLFTDESDSADIPREQCQRVIACYAHTLSHMPFYMRKLGEQPVDLPGVCLRPGCKHDRVRNSIPCGIYQGKRVLESNVPSRTSSVHFGLNSGDIMTAEVEHRNSSELRRSYNKCTRVDSGRRSRPNSGTLEPKQGCPSLDATRLSATQARHAFAAYLTRLQTRLLFESRQSGLPANSNRATLQREHKKLDLMVRFLRKASEHLSLQAIATICCKDSVNQCAGDIRRFFRISIPDQSRSLAERKRALSRLLSRFIQIYQYETVAVLSEHHLKPHKASRCVEAARFWRFIRTATESQLEDLLSRYTRLHHSVDVFMGRSSDRLSIKEDDLVSDDRPNSRRSRSRSVEGTVPIVSGINSSSSDSGFVSVGDLGSGPESPASSAQRDAVHSVQSDPTIIKQKHPASNGSRSSRASDISDTKLSTWSSCCPTLRRHSSESSHHSRYSDNDQTTDCQTHPLATDHATDHKKCDRKISKRSVKKVESEKPLSSPNAIGSVKQRLSQTKHKFGMVSGTKKEITDSFSSAPSSQPSVYTTNSSSQTTRPSVSLRMCRRRHSARRSTSRASSPILNNPLVYSTRKRPQTAIDRVYIRSHIRPQSTYRNPGMIPLCSFKGLRSTVSTNNHNVYGSEEKHTPCLSDKPPAVQRLVTESDYLDGSQLTSDPPILIGNQWRPGTCPPVYMPFNAQLYQMPDRSHQLSVYQKSHAEGVSHTADEKPNMSRSSTNPTNFATANLIRSPSSRRVHPTS</sequence>
<feature type="compositionally biased region" description="Polar residues" evidence="1">
    <location>
        <begin position="968"/>
        <end position="987"/>
    </location>
</feature>
<feature type="compositionally biased region" description="Basic and acidic residues" evidence="1">
    <location>
        <begin position="953"/>
        <end position="967"/>
    </location>
</feature>
<keyword evidence="3" id="KW-1185">Reference proteome</keyword>
<comment type="caution">
    <text evidence="2">The sequence shown here is derived from an EMBL/GenBank/DDBJ whole genome shotgun (WGS) entry which is preliminary data.</text>
</comment>
<feature type="region of interest" description="Disordered" evidence="1">
    <location>
        <begin position="580"/>
        <end position="669"/>
    </location>
</feature>
<feature type="compositionally biased region" description="Polar residues" evidence="1">
    <location>
        <begin position="631"/>
        <end position="647"/>
    </location>
</feature>
<reference evidence="2 3" key="1">
    <citation type="submission" date="2019-04" db="EMBL/GenBank/DDBJ databases">
        <title>Annotation for the trematode Fasciola gigantica.</title>
        <authorList>
            <person name="Choi Y.-J."/>
        </authorList>
    </citation>
    <scope>NUCLEOTIDE SEQUENCE [LARGE SCALE GENOMIC DNA]</scope>
    <source>
        <strain evidence="2">Uganda_cow_1</strain>
    </source>
</reference>
<name>A0A504YRM6_FASGI</name>
<gene>
    <name evidence="2" type="ORF">FGIG_04902</name>
</gene>
<feature type="compositionally biased region" description="Basic and acidic residues" evidence="1">
    <location>
        <begin position="580"/>
        <end position="590"/>
    </location>
</feature>
<feature type="compositionally biased region" description="Low complexity" evidence="1">
    <location>
        <begin position="160"/>
        <end position="169"/>
    </location>
</feature>
<feature type="region of interest" description="Disordered" evidence="1">
    <location>
        <begin position="681"/>
        <end position="826"/>
    </location>
</feature>
<feature type="compositionally biased region" description="Polar residues" evidence="1">
    <location>
        <begin position="783"/>
        <end position="796"/>
    </location>
</feature>